<reference evidence="1" key="1">
    <citation type="submission" date="2020-05" db="EMBL/GenBank/DDBJ databases">
        <title>Large-scale comparative analyses of tick genomes elucidate their genetic diversity and vector capacities.</title>
        <authorList>
            <person name="Jia N."/>
            <person name="Wang J."/>
            <person name="Shi W."/>
            <person name="Du L."/>
            <person name="Sun Y."/>
            <person name="Zhan W."/>
            <person name="Jiang J."/>
            <person name="Wang Q."/>
            <person name="Zhang B."/>
            <person name="Ji P."/>
            <person name="Sakyi L.B."/>
            <person name="Cui X."/>
            <person name="Yuan T."/>
            <person name="Jiang B."/>
            <person name="Yang W."/>
            <person name="Lam T.T.-Y."/>
            <person name="Chang Q."/>
            <person name="Ding S."/>
            <person name="Wang X."/>
            <person name="Zhu J."/>
            <person name="Ruan X."/>
            <person name="Zhao L."/>
            <person name="Wei J."/>
            <person name="Que T."/>
            <person name="Du C."/>
            <person name="Cheng J."/>
            <person name="Dai P."/>
            <person name="Han X."/>
            <person name="Huang E."/>
            <person name="Gao Y."/>
            <person name="Liu J."/>
            <person name="Shao H."/>
            <person name="Ye R."/>
            <person name="Li L."/>
            <person name="Wei W."/>
            <person name="Wang X."/>
            <person name="Wang C."/>
            <person name="Yang T."/>
            <person name="Huo Q."/>
            <person name="Li W."/>
            <person name="Guo W."/>
            <person name="Chen H."/>
            <person name="Zhou L."/>
            <person name="Ni X."/>
            <person name="Tian J."/>
            <person name="Zhou Y."/>
            <person name="Sheng Y."/>
            <person name="Liu T."/>
            <person name="Pan Y."/>
            <person name="Xia L."/>
            <person name="Li J."/>
            <person name="Zhao F."/>
            <person name="Cao W."/>
        </authorList>
    </citation>
    <scope>NUCLEOTIDE SEQUENCE</scope>
    <source>
        <strain evidence="1">Dsil-2018</strain>
    </source>
</reference>
<comment type="caution">
    <text evidence="1">The sequence shown here is derived from an EMBL/GenBank/DDBJ whole genome shotgun (WGS) entry which is preliminary data.</text>
</comment>
<gene>
    <name evidence="1" type="ORF">HPB49_019901</name>
</gene>
<evidence type="ECO:0000313" key="1">
    <source>
        <dbReference type="EMBL" id="KAH7954564.1"/>
    </source>
</evidence>
<name>A0ACB8CZM3_DERSI</name>
<protein>
    <submittedName>
        <fullName evidence="1">Uncharacterized protein</fullName>
    </submittedName>
</protein>
<dbReference type="EMBL" id="CM023473">
    <property type="protein sequence ID" value="KAH7954564.1"/>
    <property type="molecule type" value="Genomic_DNA"/>
</dbReference>
<evidence type="ECO:0000313" key="2">
    <source>
        <dbReference type="Proteomes" id="UP000821865"/>
    </source>
</evidence>
<organism evidence="1 2">
    <name type="scientific">Dermacentor silvarum</name>
    <name type="common">Tick</name>
    <dbReference type="NCBI Taxonomy" id="543639"/>
    <lineage>
        <taxon>Eukaryota</taxon>
        <taxon>Metazoa</taxon>
        <taxon>Ecdysozoa</taxon>
        <taxon>Arthropoda</taxon>
        <taxon>Chelicerata</taxon>
        <taxon>Arachnida</taxon>
        <taxon>Acari</taxon>
        <taxon>Parasitiformes</taxon>
        <taxon>Ixodida</taxon>
        <taxon>Ixodoidea</taxon>
        <taxon>Ixodidae</taxon>
        <taxon>Rhipicephalinae</taxon>
        <taxon>Dermacentor</taxon>
    </lineage>
</organism>
<sequence length="591" mass="64523">MLELADQFLEAQGGTNLSKIQNEEPEEPKKLASDERRNPQKPISRVQFRDKGILKSFRTYAEKMEENDVVGRITGEELGQSSKTGWWLLCSLLRLTEWPAVTGVLMFVAAACAFATQQLWIKWGTDAAADGGTTALPSAQLPWVPILVALCLVDVAFRVAGSMLLALSAQRLSRSLHNDMLGHVLQSPVTFFDESPRGRILNRFSADIDYADSRAFLSGKQSVQNTLLTFAKIAIVGTQAPVVVGITLLVAVLVCYGLFAAVRASHHCRYFESLAMSRLLQHATETVDALSSVRSYGVADRFASHFYRLTDEVMRGYDCFGATYAFVRTVTAVAGFVVVMCTLLTTVVFAGPGGPDPGSLGLALSSACSVRKHCTADKMDAASSEGDARANPVKHPSDVPRKTNERKVPPMESLAGWPSAGMIQLQNYSASYRPGVLPDVLKDVTFVVKPVEKVGVVGRTGAGKSSLVLALLRMLRPSEGQILIDGVNIANVPLRKLRRSITVIPQTPVHVEVMGEPRCVPARSLYQPCRFHQECNHTISAMRCVESLCLCPTPFESTAKGGCTAREYCAGRGTRCWCRLYPEVYTETPRK</sequence>
<proteinExistence type="predicted"/>
<dbReference type="Proteomes" id="UP000821865">
    <property type="component" value="Chromosome 4"/>
</dbReference>
<keyword evidence="2" id="KW-1185">Reference proteome</keyword>
<accession>A0ACB8CZM3</accession>